<evidence type="ECO:0000256" key="1">
    <source>
        <dbReference type="SAM" id="Phobius"/>
    </source>
</evidence>
<dbReference type="SUPFAM" id="SSF50969">
    <property type="entry name" value="YVTN repeat-like/Quinoprotein amine dehydrogenase"/>
    <property type="match status" value="1"/>
</dbReference>
<dbReference type="Gene3D" id="2.130.10.10">
    <property type="entry name" value="YVTN repeat-like/Quinoprotein amine dehydrogenase"/>
    <property type="match status" value="2"/>
</dbReference>
<organism evidence="3 4">
    <name type="scientific">Enorma phocaeensis</name>
    <dbReference type="NCBI Taxonomy" id="1871019"/>
    <lineage>
        <taxon>Bacteria</taxon>
        <taxon>Bacillati</taxon>
        <taxon>Actinomycetota</taxon>
        <taxon>Coriobacteriia</taxon>
        <taxon>Coriobacteriales</taxon>
        <taxon>Coriobacteriaceae</taxon>
        <taxon>Enorma</taxon>
    </lineage>
</organism>
<dbReference type="PANTHER" id="PTHR47197">
    <property type="entry name" value="PROTEIN NIRF"/>
    <property type="match status" value="1"/>
</dbReference>
<dbReference type="InterPro" id="IPR051200">
    <property type="entry name" value="Host-pathogen_enzymatic-act"/>
</dbReference>
<sequence length="1064" mass="111909">MDERIDMNGEPAGDNACRYEAFISYSHTEYDARVAREVQRFIEGFPVPARLREGMGRSRLGKVFRDEDELAAGTSLDAGLAQALAASRWLIVVCSPAAAASPWVAREIEAFVAMHGAGRVLAVLASGEPAEAFPPALVAHAGPVAAGATPGAAVDAFVANGVPLVGQPGGGEPIAADLRTGVPWRRRRSELLRLTAPIIGCPYDELAQRQRARACRRIGAAALAACAVAALAGGLAFFQQQRVAATEELAHAQSAAAKANEAYAAGDRMAAIGYALETVPSNDDFIREAQASSALAGALGVYHPIIDTVPQYRIDGVVDASTLVVSDTGGARGGGWLAVLDSPDRIMAYDLETGAPTELTLDGKGGGGSFSGYLDRAEGLLLAPFDDRGLACFDVAAGELLWTQRDLEWVAWIEPLGDGRIAVAGTPDGEGYSAVIDLSTGEVVQEVTFEWSEKDAKTIAIGVTGDTVAVATGGSLAVWDLATGAVRYGELAAPDVTGIVLSADAIYTVSSDLASDGAEDSWQGAMTACAYRLDDLSLAWSFERSWAPYQIDFSQLPFNGDASIHPVEDSAALGRTVVPFTAGSHALLVDAATGEVIVDVAAEGTIVQFHYVNSDGGEVLRAIDITGKRYAGAVAEGSMEFMTVAGYRFPTFTWHAEEIQVGPSRYAVACSAEETEVIYVYRDDLVIPQEPGVELVEGIDAISGISVSADGSRAAIYDGTGTITVLSGENFEPSVTIDLAAQGIEFANNGQTLITFPDSDSDVLVVCDPGGGTTPPRAWQFDAATGELLASWRWPYEVEGVRYDGCTFSSERAGYVTLSFPAAGYLGLLDTEALEVVEEFTVDGYGISDVMLVNPDRYLFVYESGIVGLYDRASMDLVGEGLDGLTFESECDTAQIAIAPDGSAVATVTPEEGLALIDAGSGELLWSVPLDVGFKEFVVFSPDGAMVLAQDTNGTVGFYSVEDGTLIAQTDAVEALIKDARFSDDGTLVYLSTTDTVQWNVEVLALDAADGELAVAARIPQAWGVSEQGGRVLVQGSVLYTQPLYSLDELVEFAEETLAAHEGR</sequence>
<dbReference type="EMBL" id="DYUZ01000008">
    <property type="protein sequence ID" value="HJG36677.1"/>
    <property type="molecule type" value="Genomic_DNA"/>
</dbReference>
<name>A0A921LSX3_9ACTN</name>
<dbReference type="Gene3D" id="3.40.50.10140">
    <property type="entry name" value="Toll/interleukin-1 receptor homology (TIR) domain"/>
    <property type="match status" value="1"/>
</dbReference>
<dbReference type="PANTHER" id="PTHR47197:SF3">
    <property type="entry name" value="DIHYDRO-HEME D1 DEHYDROGENASE"/>
    <property type="match status" value="1"/>
</dbReference>
<comment type="caution">
    <text evidence="3">The sequence shown here is derived from an EMBL/GenBank/DDBJ whole genome shotgun (WGS) entry which is preliminary data.</text>
</comment>
<dbReference type="InterPro" id="IPR015943">
    <property type="entry name" value="WD40/YVTN_repeat-like_dom_sf"/>
</dbReference>
<dbReference type="Pfam" id="PF13360">
    <property type="entry name" value="PQQ_2"/>
    <property type="match status" value="2"/>
</dbReference>
<accession>A0A921LSX3</accession>
<evidence type="ECO:0000259" key="2">
    <source>
        <dbReference type="PROSITE" id="PS50104"/>
    </source>
</evidence>
<dbReference type="InterPro" id="IPR000157">
    <property type="entry name" value="TIR_dom"/>
</dbReference>
<feature type="domain" description="TIR" evidence="2">
    <location>
        <begin position="17"/>
        <end position="165"/>
    </location>
</feature>
<dbReference type="AlphaFoldDB" id="A0A921LSX3"/>
<dbReference type="InterPro" id="IPR002372">
    <property type="entry name" value="PQQ_rpt_dom"/>
</dbReference>
<reference evidence="3" key="2">
    <citation type="submission" date="2021-09" db="EMBL/GenBank/DDBJ databases">
        <authorList>
            <person name="Gilroy R."/>
        </authorList>
    </citation>
    <scope>NUCLEOTIDE SEQUENCE</scope>
    <source>
        <strain evidence="3">ChiHjej13B12-9602</strain>
    </source>
</reference>
<gene>
    <name evidence="3" type="ORF">K8V70_02270</name>
</gene>
<dbReference type="Pfam" id="PF13676">
    <property type="entry name" value="TIR_2"/>
    <property type="match status" value="1"/>
</dbReference>
<dbReference type="InterPro" id="IPR035897">
    <property type="entry name" value="Toll_tir_struct_dom_sf"/>
</dbReference>
<dbReference type="PROSITE" id="PS50104">
    <property type="entry name" value="TIR"/>
    <property type="match status" value="1"/>
</dbReference>
<keyword evidence="1" id="KW-1133">Transmembrane helix</keyword>
<keyword evidence="1" id="KW-0472">Membrane</keyword>
<evidence type="ECO:0000313" key="3">
    <source>
        <dbReference type="EMBL" id="HJG36677.1"/>
    </source>
</evidence>
<dbReference type="SUPFAM" id="SSF52200">
    <property type="entry name" value="Toll/Interleukin receptor TIR domain"/>
    <property type="match status" value="1"/>
</dbReference>
<dbReference type="InterPro" id="IPR011044">
    <property type="entry name" value="Quino_amine_DH_bsu"/>
</dbReference>
<feature type="transmembrane region" description="Helical" evidence="1">
    <location>
        <begin position="218"/>
        <end position="238"/>
    </location>
</feature>
<keyword evidence="1" id="KW-0812">Transmembrane</keyword>
<dbReference type="SUPFAM" id="SSF82171">
    <property type="entry name" value="DPP6 N-terminal domain-like"/>
    <property type="match status" value="1"/>
</dbReference>
<evidence type="ECO:0000313" key="4">
    <source>
        <dbReference type="Proteomes" id="UP000753256"/>
    </source>
</evidence>
<dbReference type="RefSeq" id="WP_273188968.1">
    <property type="nucleotide sequence ID" value="NZ_DYUZ01000008.1"/>
</dbReference>
<proteinExistence type="predicted"/>
<reference evidence="3" key="1">
    <citation type="journal article" date="2021" name="PeerJ">
        <title>Extensive microbial diversity within the chicken gut microbiome revealed by metagenomics and culture.</title>
        <authorList>
            <person name="Gilroy R."/>
            <person name="Ravi A."/>
            <person name="Getino M."/>
            <person name="Pursley I."/>
            <person name="Horton D.L."/>
            <person name="Alikhan N.F."/>
            <person name="Baker D."/>
            <person name="Gharbi K."/>
            <person name="Hall N."/>
            <person name="Watson M."/>
            <person name="Adriaenssens E.M."/>
            <person name="Foster-Nyarko E."/>
            <person name="Jarju S."/>
            <person name="Secka A."/>
            <person name="Antonio M."/>
            <person name="Oren A."/>
            <person name="Chaudhuri R.R."/>
            <person name="La Ragione R."/>
            <person name="Hildebrand F."/>
            <person name="Pallen M.J."/>
        </authorList>
    </citation>
    <scope>NUCLEOTIDE SEQUENCE</scope>
    <source>
        <strain evidence="3">ChiHjej13B12-9602</strain>
    </source>
</reference>
<dbReference type="Proteomes" id="UP000753256">
    <property type="component" value="Unassembled WGS sequence"/>
</dbReference>
<protein>
    <submittedName>
        <fullName evidence="3">PQQ-binding-like beta-propeller repeat protein</fullName>
    </submittedName>
</protein>
<dbReference type="GO" id="GO:0007165">
    <property type="term" value="P:signal transduction"/>
    <property type="evidence" value="ECO:0007669"/>
    <property type="project" value="InterPro"/>
</dbReference>